<organism evidence="13 14">
    <name type="scientific">Globisporangium ultimum (strain ATCC 200006 / CBS 805.95 / DAOM BR144)</name>
    <name type="common">Pythium ultimum</name>
    <dbReference type="NCBI Taxonomy" id="431595"/>
    <lineage>
        <taxon>Eukaryota</taxon>
        <taxon>Sar</taxon>
        <taxon>Stramenopiles</taxon>
        <taxon>Oomycota</taxon>
        <taxon>Peronosporomycetes</taxon>
        <taxon>Pythiales</taxon>
        <taxon>Pythiaceae</taxon>
        <taxon>Globisporangium</taxon>
    </lineage>
</organism>
<evidence type="ECO:0000256" key="1">
    <source>
        <dbReference type="ARBA" id="ARBA00006566"/>
    </source>
</evidence>
<evidence type="ECO:0000313" key="14">
    <source>
        <dbReference type="Proteomes" id="UP000019132"/>
    </source>
</evidence>
<dbReference type="Proteomes" id="UP000019132">
    <property type="component" value="Unassembled WGS sequence"/>
</dbReference>
<keyword evidence="8" id="KW-0119">Carbohydrate metabolism</keyword>
<dbReference type="InterPro" id="IPR006203">
    <property type="entry name" value="GHMP_knse_ATP-bd_CS"/>
</dbReference>
<dbReference type="HOGENOM" id="CLU_017814_2_1_1"/>
<evidence type="ECO:0008006" key="15">
    <source>
        <dbReference type="Google" id="ProtNLM"/>
    </source>
</evidence>
<evidence type="ECO:0000256" key="7">
    <source>
        <dbReference type="ARBA" id="ARBA00022842"/>
    </source>
</evidence>
<evidence type="ECO:0000259" key="11">
    <source>
        <dbReference type="Pfam" id="PF08544"/>
    </source>
</evidence>
<dbReference type="NCBIfam" id="TIGR00131">
    <property type="entry name" value="gal_kin"/>
    <property type="match status" value="1"/>
</dbReference>
<reference evidence="13" key="3">
    <citation type="submission" date="2015-02" db="UniProtKB">
        <authorList>
            <consortium name="EnsemblProtists"/>
        </authorList>
    </citation>
    <scope>IDENTIFICATION</scope>
    <source>
        <strain evidence="13">DAOM BR144</strain>
    </source>
</reference>
<dbReference type="PIRSF" id="PIRSF000530">
    <property type="entry name" value="Galactokinase"/>
    <property type="match status" value="1"/>
</dbReference>
<dbReference type="InterPro" id="IPR020568">
    <property type="entry name" value="Ribosomal_Su5_D2-typ_SF"/>
</dbReference>
<dbReference type="InterPro" id="IPR014721">
    <property type="entry name" value="Ribsml_uS5_D2-typ_fold_subgr"/>
</dbReference>
<keyword evidence="5" id="KW-0418">Kinase</keyword>
<dbReference type="Pfam" id="PF00288">
    <property type="entry name" value="GHMP_kinases_N"/>
    <property type="match status" value="1"/>
</dbReference>
<accession>K3WW23</accession>
<dbReference type="GO" id="GO:0006012">
    <property type="term" value="P:galactose metabolic process"/>
    <property type="evidence" value="ECO:0007669"/>
    <property type="project" value="InterPro"/>
</dbReference>
<dbReference type="InterPro" id="IPR006206">
    <property type="entry name" value="Mevalonate/galactokinase"/>
</dbReference>
<dbReference type="GO" id="GO:0046872">
    <property type="term" value="F:metal ion binding"/>
    <property type="evidence" value="ECO:0007669"/>
    <property type="project" value="UniProtKB-KW"/>
</dbReference>
<evidence type="ECO:0000256" key="8">
    <source>
        <dbReference type="ARBA" id="ARBA00023277"/>
    </source>
</evidence>
<feature type="domain" description="GHMP kinase C-terminal" evidence="11">
    <location>
        <begin position="338"/>
        <end position="418"/>
    </location>
</feature>
<proteinExistence type="inferred from homology"/>
<evidence type="ECO:0000259" key="12">
    <source>
        <dbReference type="Pfam" id="PF10509"/>
    </source>
</evidence>
<dbReference type="Gene3D" id="3.30.70.890">
    <property type="entry name" value="GHMP kinase, C-terminal domain"/>
    <property type="match status" value="1"/>
</dbReference>
<protein>
    <recommendedName>
        <fullName evidence="15">Galactokinase</fullName>
    </recommendedName>
</protein>
<reference evidence="14" key="2">
    <citation type="submission" date="2010-04" db="EMBL/GenBank/DDBJ databases">
        <authorList>
            <person name="Buell R."/>
            <person name="Hamilton J."/>
            <person name="Hostetler J."/>
        </authorList>
    </citation>
    <scope>NUCLEOTIDE SEQUENCE [LARGE SCALE GENOMIC DNA]</scope>
    <source>
        <strain evidence="14">DAOM:BR144</strain>
    </source>
</reference>
<dbReference type="FunFam" id="3.30.70.890:FF:000001">
    <property type="entry name" value="Galactokinase"/>
    <property type="match status" value="1"/>
</dbReference>
<dbReference type="SUPFAM" id="SSF54211">
    <property type="entry name" value="Ribosomal protein S5 domain 2-like"/>
    <property type="match status" value="1"/>
</dbReference>
<dbReference type="InterPro" id="IPR000705">
    <property type="entry name" value="Galactokinase"/>
</dbReference>
<dbReference type="InterPro" id="IPR036554">
    <property type="entry name" value="GHMP_kinase_C_sf"/>
</dbReference>
<dbReference type="GO" id="GO:0005524">
    <property type="term" value="F:ATP binding"/>
    <property type="evidence" value="ECO:0007669"/>
    <property type="project" value="UniProtKB-KW"/>
</dbReference>
<dbReference type="InterPro" id="IPR019539">
    <property type="entry name" value="GalKase_N"/>
</dbReference>
<evidence type="ECO:0000256" key="3">
    <source>
        <dbReference type="ARBA" id="ARBA00022723"/>
    </source>
</evidence>
<keyword evidence="3" id="KW-0479">Metal-binding</keyword>
<dbReference type="AlphaFoldDB" id="K3WW23"/>
<comment type="similarity">
    <text evidence="1">Belongs to the GHMP kinase family. GalK subfamily.</text>
</comment>
<reference evidence="14" key="1">
    <citation type="journal article" date="2010" name="Genome Biol.">
        <title>Genome sequence of the necrotrophic plant pathogen Pythium ultimum reveals original pathogenicity mechanisms and effector repertoire.</title>
        <authorList>
            <person name="Levesque C.A."/>
            <person name="Brouwer H."/>
            <person name="Cano L."/>
            <person name="Hamilton J.P."/>
            <person name="Holt C."/>
            <person name="Huitema E."/>
            <person name="Raffaele S."/>
            <person name="Robideau G.P."/>
            <person name="Thines M."/>
            <person name="Win J."/>
            <person name="Zerillo M.M."/>
            <person name="Beakes G.W."/>
            <person name="Boore J.L."/>
            <person name="Busam D."/>
            <person name="Dumas B."/>
            <person name="Ferriera S."/>
            <person name="Fuerstenberg S.I."/>
            <person name="Gachon C.M."/>
            <person name="Gaulin E."/>
            <person name="Govers F."/>
            <person name="Grenville-Briggs L."/>
            <person name="Horner N."/>
            <person name="Hostetler J."/>
            <person name="Jiang R.H."/>
            <person name="Johnson J."/>
            <person name="Krajaejun T."/>
            <person name="Lin H."/>
            <person name="Meijer H.J."/>
            <person name="Moore B."/>
            <person name="Morris P."/>
            <person name="Phuntmart V."/>
            <person name="Puiu D."/>
            <person name="Shetty J."/>
            <person name="Stajich J.E."/>
            <person name="Tripathy S."/>
            <person name="Wawra S."/>
            <person name="van West P."/>
            <person name="Whitty B.R."/>
            <person name="Coutinho P.M."/>
            <person name="Henrissat B."/>
            <person name="Martin F."/>
            <person name="Thomas P.D."/>
            <person name="Tyler B.M."/>
            <person name="De Vries R.P."/>
            <person name="Kamoun S."/>
            <person name="Yandell M."/>
            <person name="Tisserat N."/>
            <person name="Buell C.R."/>
        </authorList>
    </citation>
    <scope>NUCLEOTIDE SEQUENCE</scope>
    <source>
        <strain evidence="14">DAOM:BR144</strain>
    </source>
</reference>
<dbReference type="EMBL" id="GL376632">
    <property type="status" value="NOT_ANNOTATED_CDS"/>
    <property type="molecule type" value="Genomic_DNA"/>
</dbReference>
<dbReference type="PRINTS" id="PR00473">
    <property type="entry name" value="GALCTOKINASE"/>
</dbReference>
<dbReference type="GO" id="GO:0005829">
    <property type="term" value="C:cytosol"/>
    <property type="evidence" value="ECO:0007669"/>
    <property type="project" value="TreeGrafter"/>
</dbReference>
<dbReference type="PROSITE" id="PS00106">
    <property type="entry name" value="GALACTOKINASE"/>
    <property type="match status" value="1"/>
</dbReference>
<dbReference type="OMA" id="VMPCAIN"/>
<dbReference type="PROSITE" id="PS00627">
    <property type="entry name" value="GHMP_KINASES_ATP"/>
    <property type="match status" value="1"/>
</dbReference>
<evidence type="ECO:0000256" key="2">
    <source>
        <dbReference type="ARBA" id="ARBA00022679"/>
    </source>
</evidence>
<dbReference type="Gene3D" id="3.30.230.10">
    <property type="match status" value="1"/>
</dbReference>
<feature type="region of interest" description="Disordered" evidence="9">
    <location>
        <begin position="1"/>
        <end position="29"/>
    </location>
</feature>
<name>K3WW23_GLOUD</name>
<evidence type="ECO:0000259" key="10">
    <source>
        <dbReference type="Pfam" id="PF00288"/>
    </source>
</evidence>
<dbReference type="STRING" id="431595.K3WW23"/>
<dbReference type="InterPro" id="IPR013750">
    <property type="entry name" value="GHMP_kinase_C_dom"/>
</dbReference>
<dbReference type="InterPro" id="IPR006204">
    <property type="entry name" value="GHMP_kinase_N_dom"/>
</dbReference>
<keyword evidence="6" id="KW-0067">ATP-binding</keyword>
<evidence type="ECO:0000256" key="9">
    <source>
        <dbReference type="SAM" id="MobiDB-lite"/>
    </source>
</evidence>
<dbReference type="PANTHER" id="PTHR10457">
    <property type="entry name" value="MEVALONATE KINASE/GALACTOKINASE"/>
    <property type="match status" value="1"/>
</dbReference>
<dbReference type="FunFam" id="3.30.230.10:FF:000040">
    <property type="entry name" value="Galactokinase 1"/>
    <property type="match status" value="1"/>
</dbReference>
<evidence type="ECO:0000313" key="13">
    <source>
        <dbReference type="EnsemblProtists" id="PYU1_T009171"/>
    </source>
</evidence>
<dbReference type="GO" id="GO:0004335">
    <property type="term" value="F:galactokinase activity"/>
    <property type="evidence" value="ECO:0007669"/>
    <property type="project" value="InterPro"/>
</dbReference>
<dbReference type="VEuPathDB" id="FungiDB:PYU1_G009153"/>
<dbReference type="PANTHER" id="PTHR10457:SF7">
    <property type="entry name" value="GALACTOKINASE-RELATED"/>
    <property type="match status" value="1"/>
</dbReference>
<dbReference type="EnsemblProtists" id="PYU1_T009171">
    <property type="protein sequence ID" value="PYU1_T009171"/>
    <property type="gene ID" value="PYU1_G009153"/>
</dbReference>
<feature type="domain" description="GHMP kinase N-terminal" evidence="10">
    <location>
        <begin position="144"/>
        <end position="233"/>
    </location>
</feature>
<dbReference type="InParanoid" id="K3WW23"/>
<dbReference type="Pfam" id="PF08544">
    <property type="entry name" value="GHMP_kinases_C"/>
    <property type="match status" value="1"/>
</dbReference>
<feature type="domain" description="Galactokinase N-terminal" evidence="12">
    <location>
        <begin position="53"/>
        <end position="94"/>
    </location>
</feature>
<dbReference type="Pfam" id="PF10509">
    <property type="entry name" value="GalKase_gal_bdg"/>
    <property type="match status" value="1"/>
</dbReference>
<keyword evidence="4" id="KW-0547">Nucleotide-binding</keyword>
<keyword evidence="2" id="KW-0808">Transferase</keyword>
<evidence type="ECO:0000256" key="6">
    <source>
        <dbReference type="ARBA" id="ARBA00022840"/>
    </source>
</evidence>
<keyword evidence="14" id="KW-1185">Reference proteome</keyword>
<keyword evidence="7" id="KW-0460">Magnesium</keyword>
<dbReference type="InterPro" id="IPR019741">
    <property type="entry name" value="Galactokinase_CS"/>
</dbReference>
<dbReference type="SUPFAM" id="SSF55060">
    <property type="entry name" value="GHMP Kinase, C-terminal domain"/>
    <property type="match status" value="1"/>
</dbReference>
<feature type="compositionally biased region" description="Low complexity" evidence="9">
    <location>
        <begin position="1"/>
        <end position="15"/>
    </location>
</feature>
<dbReference type="PRINTS" id="PR00959">
    <property type="entry name" value="MEVGALKINASE"/>
</dbReference>
<sequence length="449" mass="48463">MAVAASMPPSHAPSALLDDPVSVSEPSATTSKFDDVVEEAIALFYATFKCEHAFPREALTITQAPGRVNLIGEHTDYNDGFVLPLALDKNTVIVGVATPKAGLDEDDTAINHSQIVSAKFPGEMVVFPADDVSRIVPGLPVWGNYVRGVTAMYLRHTGKAALSVRAAIVSRVPFGSGLSSSAALEVSFATFLESAFALSDISLTQKALLCQKAEHEYCNVPCGIMDQFISSCGKGSCALLIDCRTKEATPVPFEDPNVVIVVSNSNVNHQLSGGEYKERVQQCQTAVAALQEKYPMITHLRDATMAQLDSIKDQLENVVYCRARHVITENERTVQAVALVNSKNYEAAGKLMFASHQSLRDDYQVSTPQLDTLVDIARQIPGVYGARMTGGGFGGCIIVLLRRENAAELLDKLDEGYPTHIFGDHEFPKPTSFITHIGHGAQVLQVGKL</sequence>
<evidence type="ECO:0000256" key="5">
    <source>
        <dbReference type="ARBA" id="ARBA00022777"/>
    </source>
</evidence>
<evidence type="ECO:0000256" key="4">
    <source>
        <dbReference type="ARBA" id="ARBA00022741"/>
    </source>
</evidence>
<dbReference type="eggNOG" id="KOG0631">
    <property type="taxonomic scope" value="Eukaryota"/>
</dbReference>